<dbReference type="InterPro" id="IPR029062">
    <property type="entry name" value="Class_I_gatase-like"/>
</dbReference>
<dbReference type="AlphaFoldDB" id="A0A5B2VKM3"/>
<dbReference type="InterPro" id="IPR044992">
    <property type="entry name" value="ChyE-like"/>
</dbReference>
<comment type="caution">
    <text evidence="2">The sequence shown here is derived from an EMBL/GenBank/DDBJ whole genome shotgun (WGS) entry which is preliminary data.</text>
</comment>
<dbReference type="PANTHER" id="PTHR42695:SF5">
    <property type="entry name" value="GLUTAMINE AMIDOTRANSFERASE YLR126C-RELATED"/>
    <property type="match status" value="1"/>
</dbReference>
<evidence type="ECO:0000313" key="2">
    <source>
        <dbReference type="EMBL" id="KAA2240163.1"/>
    </source>
</evidence>
<reference evidence="2 3" key="1">
    <citation type="submission" date="2019-09" db="EMBL/GenBank/DDBJ databases">
        <title>Chitinophaga ginsengihumi sp. nov., isolated from soil of ginseng rhizosphere.</title>
        <authorList>
            <person name="Lee J."/>
        </authorList>
    </citation>
    <scope>NUCLEOTIDE SEQUENCE [LARGE SCALE GENOMIC DNA]</scope>
    <source>
        <strain evidence="2 3">BN140078</strain>
    </source>
</reference>
<dbReference type="CDD" id="cd01741">
    <property type="entry name" value="GATase1_1"/>
    <property type="match status" value="1"/>
</dbReference>
<reference evidence="2 3" key="2">
    <citation type="submission" date="2019-09" db="EMBL/GenBank/DDBJ databases">
        <authorList>
            <person name="Jin C."/>
        </authorList>
    </citation>
    <scope>NUCLEOTIDE SEQUENCE [LARGE SCALE GENOMIC DNA]</scope>
    <source>
        <strain evidence="2 3">BN140078</strain>
    </source>
</reference>
<evidence type="ECO:0000259" key="1">
    <source>
        <dbReference type="Pfam" id="PF00117"/>
    </source>
</evidence>
<dbReference type="RefSeq" id="WP_149841341.1">
    <property type="nucleotide sequence ID" value="NZ_VUOC01000004.1"/>
</dbReference>
<dbReference type="FunFam" id="3.40.50.880:FF:000033">
    <property type="entry name" value="Glutamine amidotransferase class-I"/>
    <property type="match status" value="1"/>
</dbReference>
<name>A0A5B2VKM3_9BACT</name>
<dbReference type="GO" id="GO:0016740">
    <property type="term" value="F:transferase activity"/>
    <property type="evidence" value="ECO:0007669"/>
    <property type="project" value="UniProtKB-KW"/>
</dbReference>
<dbReference type="Gene3D" id="3.40.50.880">
    <property type="match status" value="1"/>
</dbReference>
<organism evidence="2 3">
    <name type="scientific">Chitinophaga agrisoli</name>
    <dbReference type="NCBI Taxonomy" id="2607653"/>
    <lineage>
        <taxon>Bacteria</taxon>
        <taxon>Pseudomonadati</taxon>
        <taxon>Bacteroidota</taxon>
        <taxon>Chitinophagia</taxon>
        <taxon>Chitinophagales</taxon>
        <taxon>Chitinophagaceae</taxon>
        <taxon>Chitinophaga</taxon>
    </lineage>
</organism>
<sequence length="238" mass="26029">MTPLRIHYLEHVPFEGLGCIADWAAENGHTVTVTTFHDLVVLPDLDTIDWLIVMGGPMGVYETARYPWMAVELVYIEEAIRRQKKVLGICLGAQLIACALGARVYPHTQKEIGWFPVQFTTEGAAASLAKVFPAELPVFHWHGDTFDLPAQATSFAATGVCANQGYIYGGHVIGLQFHLEVRKADVLGMVHHGDDELAPAPYVQSAETIAAQSDLATEANKAMYRLLTAMYDNSSAIS</sequence>
<accession>A0A5B2VKM3</accession>
<gene>
    <name evidence="2" type="ORF">F0L74_28765</name>
</gene>
<dbReference type="PANTHER" id="PTHR42695">
    <property type="entry name" value="GLUTAMINE AMIDOTRANSFERASE YLR126C-RELATED"/>
    <property type="match status" value="1"/>
</dbReference>
<feature type="domain" description="Glutamine amidotransferase" evidence="1">
    <location>
        <begin position="24"/>
        <end position="182"/>
    </location>
</feature>
<keyword evidence="2" id="KW-0808">Transferase</keyword>
<proteinExistence type="predicted"/>
<dbReference type="PROSITE" id="PS51273">
    <property type="entry name" value="GATASE_TYPE_1"/>
    <property type="match status" value="1"/>
</dbReference>
<dbReference type="SUPFAM" id="SSF52317">
    <property type="entry name" value="Class I glutamine amidotransferase-like"/>
    <property type="match status" value="1"/>
</dbReference>
<dbReference type="GO" id="GO:0005829">
    <property type="term" value="C:cytosol"/>
    <property type="evidence" value="ECO:0007669"/>
    <property type="project" value="TreeGrafter"/>
</dbReference>
<keyword evidence="3" id="KW-1185">Reference proteome</keyword>
<dbReference type="Pfam" id="PF00117">
    <property type="entry name" value="GATase"/>
    <property type="match status" value="1"/>
</dbReference>
<dbReference type="EMBL" id="VUOC01000004">
    <property type="protein sequence ID" value="KAA2240163.1"/>
    <property type="molecule type" value="Genomic_DNA"/>
</dbReference>
<dbReference type="InterPro" id="IPR017926">
    <property type="entry name" value="GATASE"/>
</dbReference>
<protein>
    <submittedName>
        <fullName evidence="2">Amidotransferase</fullName>
    </submittedName>
</protein>
<dbReference type="Proteomes" id="UP000324611">
    <property type="component" value="Unassembled WGS sequence"/>
</dbReference>
<evidence type="ECO:0000313" key="3">
    <source>
        <dbReference type="Proteomes" id="UP000324611"/>
    </source>
</evidence>